<evidence type="ECO:0000313" key="2">
    <source>
        <dbReference type="Proteomes" id="UP000294832"/>
    </source>
</evidence>
<comment type="caution">
    <text evidence="1">The sequence shown here is derived from an EMBL/GenBank/DDBJ whole genome shotgun (WGS) entry which is preliminary data.</text>
</comment>
<name>A0A4R2FDW2_9GAMM</name>
<dbReference type="SUPFAM" id="SSF53756">
    <property type="entry name" value="UDP-Glycosyltransferase/glycogen phosphorylase"/>
    <property type="match status" value="1"/>
</dbReference>
<evidence type="ECO:0008006" key="3">
    <source>
        <dbReference type="Google" id="ProtNLM"/>
    </source>
</evidence>
<proteinExistence type="predicted"/>
<dbReference type="Proteomes" id="UP000294832">
    <property type="component" value="Unassembled WGS sequence"/>
</dbReference>
<protein>
    <recommendedName>
        <fullName evidence="3">ADP-heptose:LPS heptosyltransferase</fullName>
    </recommendedName>
</protein>
<dbReference type="EMBL" id="SLWF01000005">
    <property type="protein sequence ID" value="TCN87126.1"/>
    <property type="molecule type" value="Genomic_DNA"/>
</dbReference>
<keyword evidence="2" id="KW-1185">Reference proteome</keyword>
<gene>
    <name evidence="1" type="ORF">EDC91_105128</name>
</gene>
<organism evidence="1 2">
    <name type="scientific">Shewanella fodinae</name>
    <dbReference type="NCBI Taxonomy" id="552357"/>
    <lineage>
        <taxon>Bacteria</taxon>
        <taxon>Pseudomonadati</taxon>
        <taxon>Pseudomonadota</taxon>
        <taxon>Gammaproteobacteria</taxon>
        <taxon>Alteromonadales</taxon>
        <taxon>Shewanellaceae</taxon>
        <taxon>Shewanella</taxon>
    </lineage>
</organism>
<accession>A0A4R2FDW2</accession>
<sequence>MVGPSHKGMKFLFIPVSSAEGIGEYMRSLIIADAIADRWPQAQIRFILHRDAPYASACRYPTALLDETPTKRVAAVNQIVSDYRPDVVIFDASGRKTQLQHAKRCGAKVIFISQHRRKRSRGLKWQRLRVTDSHWVVQPKFFIGDISWLERLKLRWLRKPEPITVGPVFSSPQPSRQQQLLSQYNLRANNFWLFNAGSGGHQVAGKLVADTFTKAAAGVYQQTGMPCVMVFGANYRQALPQYPGVVAVADIDNVSFISLLAAAASAVLAGGDTLLQALALHIPTVAVPVAKDQHARINSCAAQHLCLKAEFDTSLMINCAIALREPEMQKQLKQQMSSQGLSNGLDVVMAQLEALLR</sequence>
<evidence type="ECO:0000313" key="1">
    <source>
        <dbReference type="EMBL" id="TCN87126.1"/>
    </source>
</evidence>
<dbReference type="Gene3D" id="3.40.50.2000">
    <property type="entry name" value="Glycogen Phosphorylase B"/>
    <property type="match status" value="1"/>
</dbReference>
<reference evidence="1 2" key="1">
    <citation type="submission" date="2019-03" db="EMBL/GenBank/DDBJ databases">
        <title>Freshwater and sediment microbial communities from various areas in North America, analyzing microbe dynamics in response to fracking.</title>
        <authorList>
            <person name="Lamendella R."/>
        </authorList>
    </citation>
    <scope>NUCLEOTIDE SEQUENCE [LARGE SCALE GENOMIC DNA]</scope>
    <source>
        <strain evidence="1 2">74A</strain>
    </source>
</reference>
<dbReference type="AlphaFoldDB" id="A0A4R2FDW2"/>